<evidence type="ECO:0000256" key="1">
    <source>
        <dbReference type="ARBA" id="ARBA00008226"/>
    </source>
</evidence>
<keyword evidence="4 9" id="KW-0067">ATP-binding</keyword>
<evidence type="ECO:0000256" key="9">
    <source>
        <dbReference type="HAMAP-Rule" id="MF_00255"/>
    </source>
</evidence>
<organism evidence="10">
    <name type="scientific">Caldilineaceae bacterium SB0662_bin_9</name>
    <dbReference type="NCBI Taxonomy" id="2605258"/>
    <lineage>
        <taxon>Bacteria</taxon>
        <taxon>Bacillati</taxon>
        <taxon>Chloroflexota</taxon>
        <taxon>Caldilineae</taxon>
        <taxon>Caldilineales</taxon>
        <taxon>Caldilineaceae</taxon>
    </lineage>
</organism>
<comment type="catalytic activity">
    <reaction evidence="7 9">
        <text>tRNA(Gly) + glycine + ATP = glycyl-tRNA(Gly) + AMP + diphosphate</text>
        <dbReference type="Rhea" id="RHEA:16013"/>
        <dbReference type="Rhea" id="RHEA-COMP:9664"/>
        <dbReference type="Rhea" id="RHEA-COMP:9683"/>
        <dbReference type="ChEBI" id="CHEBI:30616"/>
        <dbReference type="ChEBI" id="CHEBI:33019"/>
        <dbReference type="ChEBI" id="CHEBI:57305"/>
        <dbReference type="ChEBI" id="CHEBI:78442"/>
        <dbReference type="ChEBI" id="CHEBI:78522"/>
        <dbReference type="ChEBI" id="CHEBI:456215"/>
        <dbReference type="EC" id="6.1.1.14"/>
    </reaction>
</comment>
<keyword evidence="6 9" id="KW-0030">Aminoacyl-tRNA synthetase</keyword>
<accession>A0A6B1DPQ1</accession>
<dbReference type="NCBIfam" id="TIGR00388">
    <property type="entry name" value="glyQ"/>
    <property type="match status" value="1"/>
</dbReference>
<dbReference type="PANTHER" id="PTHR30075:SF2">
    <property type="entry name" value="GLYCINE--TRNA LIGASE, CHLOROPLASTIC_MITOCHONDRIAL 2"/>
    <property type="match status" value="1"/>
</dbReference>
<reference evidence="10" key="1">
    <citation type="submission" date="2019-09" db="EMBL/GenBank/DDBJ databases">
        <title>Characterisation of the sponge microbiome using genome-centric metagenomics.</title>
        <authorList>
            <person name="Engelberts J.P."/>
            <person name="Robbins S.J."/>
            <person name="De Goeij J.M."/>
            <person name="Aranda M."/>
            <person name="Bell S.C."/>
            <person name="Webster N.S."/>
        </authorList>
    </citation>
    <scope>NUCLEOTIDE SEQUENCE</scope>
    <source>
        <strain evidence="10">SB0662_bin_9</strain>
    </source>
</reference>
<evidence type="ECO:0000313" key="10">
    <source>
        <dbReference type="EMBL" id="MYD88746.1"/>
    </source>
</evidence>
<dbReference type="SUPFAM" id="SSF109604">
    <property type="entry name" value="HD-domain/PDEase-like"/>
    <property type="match status" value="1"/>
</dbReference>
<comment type="subunit">
    <text evidence="9">Tetramer of two alpha and two beta subunits.</text>
</comment>
<dbReference type="PROSITE" id="PS50861">
    <property type="entry name" value="AA_TRNA_LIGASE_II_GLYAB"/>
    <property type="match status" value="2"/>
</dbReference>
<evidence type="ECO:0000256" key="6">
    <source>
        <dbReference type="ARBA" id="ARBA00023146"/>
    </source>
</evidence>
<evidence type="ECO:0000256" key="3">
    <source>
        <dbReference type="ARBA" id="ARBA00022741"/>
    </source>
</evidence>
<evidence type="ECO:0000256" key="4">
    <source>
        <dbReference type="ARBA" id="ARBA00022840"/>
    </source>
</evidence>
<dbReference type="GO" id="GO:0005829">
    <property type="term" value="C:cytosol"/>
    <property type="evidence" value="ECO:0007669"/>
    <property type="project" value="TreeGrafter"/>
</dbReference>
<dbReference type="AlphaFoldDB" id="A0A6B1DPQ1"/>
<evidence type="ECO:0000256" key="5">
    <source>
        <dbReference type="ARBA" id="ARBA00022917"/>
    </source>
</evidence>
<proteinExistence type="inferred from homology"/>
<dbReference type="NCBIfam" id="TIGR00211">
    <property type="entry name" value="glyS"/>
    <property type="match status" value="1"/>
</dbReference>
<evidence type="ECO:0000256" key="8">
    <source>
        <dbReference type="HAMAP-Rule" id="MF_00254"/>
    </source>
</evidence>
<keyword evidence="5 9" id="KW-0648">Protein biosynthesis</keyword>
<dbReference type="GO" id="GO:0004820">
    <property type="term" value="F:glycine-tRNA ligase activity"/>
    <property type="evidence" value="ECO:0007669"/>
    <property type="project" value="UniProtKB-UniRule"/>
</dbReference>
<evidence type="ECO:0000256" key="2">
    <source>
        <dbReference type="ARBA" id="ARBA00022598"/>
    </source>
</evidence>
<dbReference type="HAMAP" id="MF_00255">
    <property type="entry name" value="Gly_tRNA_synth_beta"/>
    <property type="match status" value="1"/>
</dbReference>
<dbReference type="NCBIfam" id="NF006827">
    <property type="entry name" value="PRK09348.1"/>
    <property type="match status" value="1"/>
</dbReference>
<dbReference type="Gene3D" id="1.20.58.180">
    <property type="entry name" value="Class II aaRS and biotin synthetases, domain 2"/>
    <property type="match status" value="1"/>
</dbReference>
<evidence type="ECO:0000256" key="7">
    <source>
        <dbReference type="ARBA" id="ARBA00047937"/>
    </source>
</evidence>
<comment type="caution">
    <text evidence="10">The sequence shown here is derived from an EMBL/GenBank/DDBJ whole genome shotgun (WGS) entry which is preliminary data.</text>
</comment>
<dbReference type="InterPro" id="IPR015944">
    <property type="entry name" value="Gly-tRNA-synth_bsu"/>
</dbReference>
<name>A0A6B1DPQ1_9CHLR</name>
<keyword evidence="2 9" id="KW-0436">Ligase</keyword>
<dbReference type="InterPro" id="IPR006194">
    <property type="entry name" value="Gly-tRNA-synth_heterodimer"/>
</dbReference>
<dbReference type="InterPro" id="IPR002310">
    <property type="entry name" value="Gly-tRNA_ligase_asu"/>
</dbReference>
<dbReference type="EMBL" id="VXPY01000002">
    <property type="protein sequence ID" value="MYD88746.1"/>
    <property type="molecule type" value="Genomic_DNA"/>
</dbReference>
<dbReference type="SUPFAM" id="SSF55681">
    <property type="entry name" value="Class II aaRS and biotin synthetases"/>
    <property type="match status" value="1"/>
</dbReference>
<comment type="similarity">
    <text evidence="1 9">Belongs to the class-II aminoacyl-tRNA synthetase family.</text>
</comment>
<dbReference type="PRINTS" id="PR01044">
    <property type="entry name" value="TRNASYNTHGA"/>
</dbReference>
<dbReference type="GO" id="GO:0005524">
    <property type="term" value="F:ATP binding"/>
    <property type="evidence" value="ECO:0007669"/>
    <property type="project" value="UniProtKB-UniRule"/>
</dbReference>
<dbReference type="Pfam" id="PF02091">
    <property type="entry name" value="tRNA-synt_2e"/>
    <property type="match status" value="1"/>
</dbReference>
<keyword evidence="3 9" id="KW-0547">Nucleotide-binding</keyword>
<protein>
    <recommendedName>
        <fullName evidence="8 9">Multifunctional fusion protein</fullName>
    </recommendedName>
    <domain>
        <recommendedName>
            <fullName evidence="9">Glycine--tRNA ligase beta subunit</fullName>
            <ecNumber evidence="9">6.1.1.14</ecNumber>
        </recommendedName>
        <alternativeName>
            <fullName evidence="9">Glycyl-tRNA synthetase beta subunit</fullName>
            <shortName evidence="9">GlyRS</shortName>
        </alternativeName>
    </domain>
    <domain>
        <recommendedName>
            <fullName evidence="8">Glycine--tRNA ligase alpha subunit</fullName>
        </recommendedName>
        <alternativeName>
            <fullName evidence="8">Glycyl-tRNA synthetase alpha subunit</fullName>
        </alternativeName>
    </domain>
</protein>
<comment type="subcellular location">
    <subcellularLocation>
        <location evidence="9">Cytoplasm</location>
    </subcellularLocation>
</comment>
<dbReference type="PANTHER" id="PTHR30075">
    <property type="entry name" value="GLYCYL-TRNA SYNTHETASE"/>
    <property type="match status" value="1"/>
</dbReference>
<dbReference type="EC" id="6.1.1.14" evidence="9"/>
<dbReference type="InterPro" id="IPR045864">
    <property type="entry name" value="aa-tRNA-synth_II/BPL/LPL"/>
</dbReference>
<sequence length="1040" mass="113433">MSDSTSMQAVIQSLHTFWAGQGCTIGHPHSEKVGAGTMNPATFLRVLGPEPWRVGYVEPSFRSDDGRYAENPNRMQMHTQYQVILKPDPGNPQELYLASLAALGLDLARHDIRFVEDNWESPALGAWGLGWEVWLDGQEITQFTYFQQAGGQVLDPVSVEITYGLERITMYLQGRREVWSIDMDGRHSYADLYRTHEVEHSRYNFDIADIDRLHQMNALYQAEADRCLEQGLVHPAHDWVIRQSHTFNLLDSRGAIGVTERAQYFAGMRRQARSVAELYVEQRLRDEYPFLAPEEDGHGRAVVQAASRVATGFPEEPADLLFEIGLEEMPAAAVPSGIAQLESLLAEQLATARLAHGAVEVSGTVRRLVAQVRNLAPAQAPQTTERRGPSVKIAFDSDGAPTRAAVGFARGQGLPVSRLEVRGDHVYAVRTEAGQRAGEVLPDILGTVLDGFNWGRAMRWDGSGKEFIRPVRWLLALLGDSPILFTWGELTAATETRAPRWQELGNAETPGAVCMESAASQRDWHDRLAASGIVLDRAQRRAEVLRQVQAAAVTCGGRLKADDDLLDEVTDLVESPQAVSGEFPEEFLDLPVPVLITVMRKHQRYFPLYAADRPDTLLPRFVTVANGVSLTDPDLVRTGNESVINARFSDAAFFVKRDLATPLAERTPRLGSLVFHAHLGSMLEKVERLQGLVLDIGRLLELDAEELCHAERAAGLCKSDLVTSMVIEMTSLQGTMGAIYARASGEPEAVCTAIREHHLPRQADDAVPESAPGVALAVADRLDSLTGLMAAGVVPRGSADPFGLRRLAIGLVSILLERRLSLDLAAAVDLACSRLPLDVPEGLATDVLLFIQRRLRVAMQEHGLPTDVVDAVMASPWPDPVFRFHTAQELAAAAADAAWHRELEAYGRCVRILPKGEDWSAASVSLPPWMGESPDAAETIIAAGPEPAAAAAADRLLLEALIGAEAVLAGRPPSVAGFRTAMCGLTEPIATFFDEAMVMAEDADLRAYRLGLMARVARLGVPLGDLVRLRPATGQAPSLC</sequence>
<dbReference type="Pfam" id="PF02092">
    <property type="entry name" value="tRNA_synt_2f"/>
    <property type="match status" value="1"/>
</dbReference>
<dbReference type="Gene3D" id="3.30.930.10">
    <property type="entry name" value="Bira Bifunctional Protein, Domain 2"/>
    <property type="match status" value="1"/>
</dbReference>
<keyword evidence="9" id="KW-0963">Cytoplasm</keyword>
<dbReference type="HAMAP" id="MF_00254">
    <property type="entry name" value="Gly_tRNA_synth_alpha"/>
    <property type="match status" value="1"/>
</dbReference>
<gene>
    <name evidence="9" type="primary">glyS</name>
    <name evidence="8" type="synonym">glyQ</name>
    <name evidence="10" type="ORF">F4Y08_00170</name>
</gene>
<dbReference type="GO" id="GO:0006426">
    <property type="term" value="P:glycyl-tRNA aminoacylation"/>
    <property type="evidence" value="ECO:0007669"/>
    <property type="project" value="UniProtKB-UniRule"/>
</dbReference>